<dbReference type="Gene3D" id="3.40.50.720">
    <property type="entry name" value="NAD(P)-binding Rossmann-like Domain"/>
    <property type="match status" value="1"/>
</dbReference>
<evidence type="ECO:0000313" key="3">
    <source>
        <dbReference type="RefSeq" id="XP_028135277.1"/>
    </source>
</evidence>
<dbReference type="GO" id="GO:0005737">
    <property type="term" value="C:cytoplasm"/>
    <property type="evidence" value="ECO:0007669"/>
    <property type="project" value="TreeGrafter"/>
</dbReference>
<gene>
    <name evidence="3" type="primary">LOC114330158</name>
</gene>
<protein>
    <submittedName>
        <fullName evidence="3">Alpha-aminoadipic semialdehyde synthase, mitochondrial-like</fullName>
    </submittedName>
</protein>
<reference evidence="3" key="1">
    <citation type="submission" date="2025-08" db="UniProtKB">
        <authorList>
            <consortium name="RefSeq"/>
        </authorList>
    </citation>
    <scope>IDENTIFICATION</scope>
    <source>
        <tissue evidence="3">Whole insect</tissue>
    </source>
</reference>
<organism evidence="3">
    <name type="scientific">Diabrotica virgifera virgifera</name>
    <name type="common">western corn rootworm</name>
    <dbReference type="NCBI Taxonomy" id="50390"/>
    <lineage>
        <taxon>Eukaryota</taxon>
        <taxon>Metazoa</taxon>
        <taxon>Ecdysozoa</taxon>
        <taxon>Arthropoda</taxon>
        <taxon>Hexapoda</taxon>
        <taxon>Insecta</taxon>
        <taxon>Pterygota</taxon>
        <taxon>Neoptera</taxon>
        <taxon>Endopterygota</taxon>
        <taxon>Coleoptera</taxon>
        <taxon>Polyphaga</taxon>
        <taxon>Cucujiformia</taxon>
        <taxon>Chrysomeloidea</taxon>
        <taxon>Chrysomelidae</taxon>
        <taxon>Galerucinae</taxon>
        <taxon>Diabroticina</taxon>
        <taxon>Diabroticites</taxon>
        <taxon>Diabrotica</taxon>
    </lineage>
</organism>
<dbReference type="RefSeq" id="XP_028135277.1">
    <property type="nucleotide sequence ID" value="XM_028279476.1"/>
</dbReference>
<dbReference type="AlphaFoldDB" id="A0A6P7FJT2"/>
<feature type="domain" description="Saccharopine dehydrogenase-like C-terminal" evidence="2">
    <location>
        <begin position="27"/>
        <end position="224"/>
    </location>
</feature>
<evidence type="ECO:0000259" key="2">
    <source>
        <dbReference type="Pfam" id="PF16653"/>
    </source>
</evidence>
<dbReference type="InParanoid" id="A0A6P7FJT2"/>
<dbReference type="GO" id="GO:0019878">
    <property type="term" value="P:lysine biosynthetic process via aminoadipic acid"/>
    <property type="evidence" value="ECO:0007669"/>
    <property type="project" value="TreeGrafter"/>
</dbReference>
<dbReference type="PANTHER" id="PTHR11133:SF22">
    <property type="entry name" value="ALPHA-AMINOADIPIC SEMIALDEHYDE SYNTHASE, MITOCHONDRIAL"/>
    <property type="match status" value="1"/>
</dbReference>
<accession>A0A6P7FJT2</accession>
<dbReference type="InterPro" id="IPR051168">
    <property type="entry name" value="AASS"/>
</dbReference>
<keyword evidence="1" id="KW-0560">Oxidoreductase</keyword>
<dbReference type="InterPro" id="IPR032095">
    <property type="entry name" value="Sacchrp_dh-like_C"/>
</dbReference>
<dbReference type="SUPFAM" id="SSF55347">
    <property type="entry name" value="Glyceraldehyde-3-phosphate dehydrogenase-like, C-terminal domain"/>
    <property type="match status" value="1"/>
</dbReference>
<dbReference type="Pfam" id="PF16653">
    <property type="entry name" value="Sacchrp_dh_C"/>
    <property type="match status" value="1"/>
</dbReference>
<dbReference type="GO" id="GO:0004753">
    <property type="term" value="F:saccharopine dehydrogenase activity"/>
    <property type="evidence" value="ECO:0007669"/>
    <property type="project" value="TreeGrafter"/>
</dbReference>
<evidence type="ECO:0000256" key="1">
    <source>
        <dbReference type="ARBA" id="ARBA00023002"/>
    </source>
</evidence>
<name>A0A6P7FJT2_DIAVI</name>
<sequence length="233" mass="26162">MFIDAILQFSIGSTYLKIINVKCIYIYIFVGTLRYSGFAQAARQLQFLGLLDTADHPSLHQQGPEVTWRKLICDLLGLEDANMFYDNLKNKISERTGTDSAVDILEELGLLDNQNVVKCGTPIDTLTHYLSTRLALEKNERDLVILRHDVGIVWPDHKIENRGINLVVYGDSNGHSAMAKTVGYPTAIATKMILDGEIQERGCLLPFAQEIYRPMLQRLRAEGLTATETSKFA</sequence>
<dbReference type="PANTHER" id="PTHR11133">
    <property type="entry name" value="SACCHAROPINE DEHYDROGENASE"/>
    <property type="match status" value="1"/>
</dbReference>
<proteinExistence type="predicted"/>